<dbReference type="Gene3D" id="1.10.287.770">
    <property type="entry name" value="YojJ-like"/>
    <property type="match status" value="1"/>
</dbReference>
<proteinExistence type="predicted"/>
<feature type="non-terminal residue" evidence="2">
    <location>
        <position position="52"/>
    </location>
</feature>
<feature type="non-terminal residue" evidence="2">
    <location>
        <position position="1"/>
    </location>
</feature>
<reference evidence="2 3" key="1">
    <citation type="journal article" date="2019" name="Sci. Rep.">
        <title>Orb-weaving spider Araneus ventricosus genome elucidates the spidroin gene catalogue.</title>
        <authorList>
            <person name="Kono N."/>
            <person name="Nakamura H."/>
            <person name="Ohtoshi R."/>
            <person name="Moran D.A.P."/>
            <person name="Shinohara A."/>
            <person name="Yoshida Y."/>
            <person name="Fujiwara M."/>
            <person name="Mori M."/>
            <person name="Tomita M."/>
            <person name="Arakawa K."/>
        </authorList>
    </citation>
    <scope>NUCLEOTIDE SEQUENCE [LARGE SCALE GENOMIC DNA]</scope>
</reference>
<keyword evidence="1" id="KW-0472">Membrane</keyword>
<feature type="transmembrane region" description="Helical" evidence="1">
    <location>
        <begin position="6"/>
        <end position="27"/>
    </location>
</feature>
<evidence type="ECO:0000256" key="1">
    <source>
        <dbReference type="SAM" id="Phobius"/>
    </source>
</evidence>
<sequence>NSEIFSHVGGLLGCWLGISVFTFTDIMEKFLRKVVRSKKRFRKRKKKRAPTS</sequence>
<dbReference type="EMBL" id="BGPR01003624">
    <property type="protein sequence ID" value="GBM90493.1"/>
    <property type="molecule type" value="Genomic_DNA"/>
</dbReference>
<dbReference type="AlphaFoldDB" id="A0A4Y2JJG7"/>
<protein>
    <submittedName>
        <fullName evidence="2">Uncharacterized protein</fullName>
    </submittedName>
</protein>
<organism evidence="2 3">
    <name type="scientific">Araneus ventricosus</name>
    <name type="common">Orbweaver spider</name>
    <name type="synonym">Epeira ventricosa</name>
    <dbReference type="NCBI Taxonomy" id="182803"/>
    <lineage>
        <taxon>Eukaryota</taxon>
        <taxon>Metazoa</taxon>
        <taxon>Ecdysozoa</taxon>
        <taxon>Arthropoda</taxon>
        <taxon>Chelicerata</taxon>
        <taxon>Arachnida</taxon>
        <taxon>Araneae</taxon>
        <taxon>Araneomorphae</taxon>
        <taxon>Entelegynae</taxon>
        <taxon>Araneoidea</taxon>
        <taxon>Araneidae</taxon>
        <taxon>Araneus</taxon>
    </lineage>
</organism>
<evidence type="ECO:0000313" key="2">
    <source>
        <dbReference type="EMBL" id="GBM90493.1"/>
    </source>
</evidence>
<accession>A0A4Y2JJG7</accession>
<keyword evidence="3" id="KW-1185">Reference proteome</keyword>
<keyword evidence="1" id="KW-0812">Transmembrane</keyword>
<gene>
    <name evidence="2" type="ORF">AVEN_157636-2_1</name>
</gene>
<dbReference type="Proteomes" id="UP000499080">
    <property type="component" value="Unassembled WGS sequence"/>
</dbReference>
<name>A0A4Y2JJG7_ARAVE</name>
<evidence type="ECO:0000313" key="3">
    <source>
        <dbReference type="Proteomes" id="UP000499080"/>
    </source>
</evidence>
<comment type="caution">
    <text evidence="2">The sequence shown here is derived from an EMBL/GenBank/DDBJ whole genome shotgun (WGS) entry which is preliminary data.</text>
</comment>
<keyword evidence="1" id="KW-1133">Transmembrane helix</keyword>